<comment type="caution">
    <text evidence="2">The sequence shown here is derived from an EMBL/GenBank/DDBJ whole genome shotgun (WGS) entry which is preliminary data.</text>
</comment>
<evidence type="ECO:0000313" key="3">
    <source>
        <dbReference type="Proteomes" id="UP000266841"/>
    </source>
</evidence>
<dbReference type="EMBL" id="AGNL01042473">
    <property type="protein sequence ID" value="EJK50981.1"/>
    <property type="molecule type" value="Genomic_DNA"/>
</dbReference>
<feature type="non-terminal residue" evidence="2">
    <location>
        <position position="1"/>
    </location>
</feature>
<feature type="region of interest" description="Disordered" evidence="1">
    <location>
        <begin position="89"/>
        <end position="116"/>
    </location>
</feature>
<proteinExistence type="predicted"/>
<dbReference type="Proteomes" id="UP000266841">
    <property type="component" value="Unassembled WGS sequence"/>
</dbReference>
<protein>
    <submittedName>
        <fullName evidence="2">Uncharacterized protein</fullName>
    </submittedName>
</protein>
<keyword evidence="3" id="KW-1185">Reference proteome</keyword>
<reference evidence="2 3" key="1">
    <citation type="journal article" date="2012" name="Genome Biol.">
        <title>Genome and low-iron response of an oceanic diatom adapted to chronic iron limitation.</title>
        <authorList>
            <person name="Lommer M."/>
            <person name="Specht M."/>
            <person name="Roy A.S."/>
            <person name="Kraemer L."/>
            <person name="Andreson R."/>
            <person name="Gutowska M.A."/>
            <person name="Wolf J."/>
            <person name="Bergner S.V."/>
            <person name="Schilhabel M.B."/>
            <person name="Klostermeier U.C."/>
            <person name="Beiko R.G."/>
            <person name="Rosenstiel P."/>
            <person name="Hippler M."/>
            <person name="Laroche J."/>
        </authorList>
    </citation>
    <scope>NUCLEOTIDE SEQUENCE [LARGE SCALE GENOMIC DNA]</scope>
    <source>
        <strain evidence="2 3">CCMP1005</strain>
    </source>
</reference>
<name>K0RQ18_THAOC</name>
<organism evidence="2 3">
    <name type="scientific">Thalassiosira oceanica</name>
    <name type="common">Marine diatom</name>
    <dbReference type="NCBI Taxonomy" id="159749"/>
    <lineage>
        <taxon>Eukaryota</taxon>
        <taxon>Sar</taxon>
        <taxon>Stramenopiles</taxon>
        <taxon>Ochrophyta</taxon>
        <taxon>Bacillariophyta</taxon>
        <taxon>Coscinodiscophyceae</taxon>
        <taxon>Thalassiosirophycidae</taxon>
        <taxon>Thalassiosirales</taxon>
        <taxon>Thalassiosiraceae</taxon>
        <taxon>Thalassiosira</taxon>
    </lineage>
</organism>
<evidence type="ECO:0000256" key="1">
    <source>
        <dbReference type="SAM" id="MobiDB-lite"/>
    </source>
</evidence>
<accession>K0RQ18</accession>
<sequence length="145" mass="15909">CGARDEAQAVRSDSWNRQKLRMAGYPDKRAVWRARGNESPPAVQHANKTNGNGFPWLARWLTTPRDQASGVRSILRAWIPDLYPAPSRCINRSQAPTAKSTTNGRGSCGGKGGRPSAYVLSQLRVSHHRRMESLGAGRDDPGDTD</sequence>
<gene>
    <name evidence="2" type="ORF">THAOC_29899</name>
</gene>
<evidence type="ECO:0000313" key="2">
    <source>
        <dbReference type="EMBL" id="EJK50981.1"/>
    </source>
</evidence>
<dbReference type="AlphaFoldDB" id="K0RQ18"/>
<feature type="compositionally biased region" description="Polar residues" evidence="1">
    <location>
        <begin position="90"/>
        <end position="103"/>
    </location>
</feature>